<feature type="transmembrane region" description="Helical" evidence="11">
    <location>
        <begin position="201"/>
        <end position="231"/>
    </location>
</feature>
<dbReference type="InterPro" id="IPR029044">
    <property type="entry name" value="Nucleotide-diphossugar_trans"/>
</dbReference>
<keyword evidence="9" id="KW-0325">Glycoprotein</keyword>
<protein>
    <recommendedName>
        <fullName evidence="2">chitin synthase</fullName>
        <ecNumber evidence="2">2.4.1.16</ecNumber>
    </recommendedName>
</protein>
<feature type="region of interest" description="Disordered" evidence="10">
    <location>
        <begin position="1"/>
        <end position="139"/>
    </location>
</feature>
<evidence type="ECO:0000256" key="7">
    <source>
        <dbReference type="ARBA" id="ARBA00022989"/>
    </source>
</evidence>
<dbReference type="GO" id="GO:0005886">
    <property type="term" value="C:plasma membrane"/>
    <property type="evidence" value="ECO:0007669"/>
    <property type="project" value="UniProtKB-SubCell"/>
</dbReference>
<feature type="compositionally biased region" description="Low complexity" evidence="10">
    <location>
        <begin position="100"/>
        <end position="109"/>
    </location>
</feature>
<feature type="transmembrane region" description="Helical" evidence="11">
    <location>
        <begin position="587"/>
        <end position="614"/>
    </location>
</feature>
<evidence type="ECO:0000256" key="3">
    <source>
        <dbReference type="ARBA" id="ARBA00022475"/>
    </source>
</evidence>
<dbReference type="AlphaFoldDB" id="A0AAJ0FBM3"/>
<keyword evidence="4" id="KW-0328">Glycosyltransferase</keyword>
<feature type="transmembrane region" description="Helical" evidence="11">
    <location>
        <begin position="626"/>
        <end position="646"/>
    </location>
</feature>
<feature type="compositionally biased region" description="Polar residues" evidence="10">
    <location>
        <begin position="110"/>
        <end position="126"/>
    </location>
</feature>
<dbReference type="PANTHER" id="PTHR22914">
    <property type="entry name" value="CHITIN SYNTHASE"/>
    <property type="match status" value="1"/>
</dbReference>
<dbReference type="InterPro" id="IPR004835">
    <property type="entry name" value="Chitin_synth"/>
</dbReference>
<comment type="caution">
    <text evidence="12">The sequence shown here is derived from an EMBL/GenBank/DDBJ whole genome shotgun (WGS) entry which is preliminary data.</text>
</comment>
<evidence type="ECO:0000256" key="8">
    <source>
        <dbReference type="ARBA" id="ARBA00023136"/>
    </source>
</evidence>
<evidence type="ECO:0000313" key="12">
    <source>
        <dbReference type="EMBL" id="KAK1762641.1"/>
    </source>
</evidence>
<accession>A0AAJ0FBM3</accession>
<feature type="region of interest" description="Disordered" evidence="10">
    <location>
        <begin position="697"/>
        <end position="722"/>
    </location>
</feature>
<feature type="transmembrane region" description="Helical" evidence="11">
    <location>
        <begin position="177"/>
        <end position="195"/>
    </location>
</feature>
<reference evidence="12" key="1">
    <citation type="submission" date="2023-06" db="EMBL/GenBank/DDBJ databases">
        <title>Genome-scale phylogeny and comparative genomics of the fungal order Sordariales.</title>
        <authorList>
            <consortium name="Lawrence Berkeley National Laboratory"/>
            <person name="Hensen N."/>
            <person name="Bonometti L."/>
            <person name="Westerberg I."/>
            <person name="Brannstrom I.O."/>
            <person name="Guillou S."/>
            <person name="Cros-Aarteil S."/>
            <person name="Calhoun S."/>
            <person name="Haridas S."/>
            <person name="Kuo A."/>
            <person name="Mondo S."/>
            <person name="Pangilinan J."/>
            <person name="Riley R."/>
            <person name="Labutti K."/>
            <person name="Andreopoulos B."/>
            <person name="Lipzen A."/>
            <person name="Chen C."/>
            <person name="Yanf M."/>
            <person name="Daum C."/>
            <person name="Ng V."/>
            <person name="Clum A."/>
            <person name="Steindorff A."/>
            <person name="Ohm R."/>
            <person name="Martin F."/>
            <person name="Silar P."/>
            <person name="Natvig D."/>
            <person name="Lalanne C."/>
            <person name="Gautier V."/>
            <person name="Ament-Velasquez S.L."/>
            <person name="Kruys A."/>
            <person name="Hutchinson M.I."/>
            <person name="Powell A.J."/>
            <person name="Barry K."/>
            <person name="Miller A.N."/>
            <person name="Grigoriev I.V."/>
            <person name="Debuchy R."/>
            <person name="Gladieux P."/>
            <person name="Thoren M.H."/>
            <person name="Johannesson H."/>
        </authorList>
    </citation>
    <scope>NUCLEOTIDE SEQUENCE</scope>
    <source>
        <strain evidence="12">8032-3</strain>
    </source>
</reference>
<dbReference type="EMBL" id="MU839035">
    <property type="protein sequence ID" value="KAK1762641.1"/>
    <property type="molecule type" value="Genomic_DNA"/>
</dbReference>
<dbReference type="EC" id="2.4.1.16" evidence="2"/>
<sequence>MTKPSPSRIPRRRSSTTPEEVPVRKVRSSPSASSSTRSSTRSISSNRHPPLSYSGERCRSSTSGPSTPRPTSQDSNSPPRPISSKRYPPLSYSGERRPSASRPSASGPSTNRPSTPRPVTQDSNYGASLHPSVASNSQSSSLCSYQSSISQEEARKPWDPDVELHKVSRSLLRLQKYGLLLGLASTNGILIWAAVRYHKYYYIFLPFLCINTFAQVFFALSIMLSATYTAISRTVLRTKDEVPETPEKFVMILPCYNEDRNEVETSLNSLVEQEKISEHPRIIMVVVDGNAKAAGETKSTQDFLLNDMLAGGERVEFENGYCARDGFFMPVTVQHGVYRGIPYIVVGKRYNQGKRDSLCFARSFLWHYHNRSEHIATIFNPALFDRLASILVNNGLDAVDYLCGMDGDTIFDTDCVYELIKAMRRGGPKVIGVCGAVLVKFDERPWGFWNLLQNTEYNMTQGLRREFQSRVTGKVNCLPGCCQLIRVREATFGDNVLRERFGYVPKPNDTVTQQIMGVYSEDSIHASIIFSQFPQSQTRQALRARAYTTAPQSWSVYLSQRKRWALGSKSNEFVMIFRPGILWIERICSIITVITWWIGPFVVAAVVSLIIAFIRLGPKIFDNKVMIGLLSVLLFRYVYSISIVVWFPHTAIGRVRYLLGFCIYLFASPFMNLTVTVYALLHCDEFSWGKTRAVAADDGDVSTPPNDTQTAQQKFTEKMPPL</sequence>
<feature type="transmembrane region" description="Helical" evidence="11">
    <location>
        <begin position="658"/>
        <end position="681"/>
    </location>
</feature>
<feature type="compositionally biased region" description="Low complexity" evidence="10">
    <location>
        <begin position="60"/>
        <end position="72"/>
    </location>
</feature>
<evidence type="ECO:0000313" key="13">
    <source>
        <dbReference type="Proteomes" id="UP001244011"/>
    </source>
</evidence>
<dbReference type="PANTHER" id="PTHR22914:SF13">
    <property type="entry name" value="CHITIN SYNTHASE"/>
    <property type="match status" value="1"/>
</dbReference>
<dbReference type="GeneID" id="85308873"/>
<dbReference type="RefSeq" id="XP_060278854.1">
    <property type="nucleotide sequence ID" value="XM_060425686.1"/>
</dbReference>
<comment type="subcellular location">
    <subcellularLocation>
        <location evidence="1">Cell membrane</location>
        <topology evidence="1">Multi-pass membrane protein</topology>
    </subcellularLocation>
</comment>
<evidence type="ECO:0000256" key="9">
    <source>
        <dbReference type="ARBA" id="ARBA00023180"/>
    </source>
</evidence>
<proteinExistence type="predicted"/>
<feature type="compositionally biased region" description="Polar residues" evidence="10">
    <location>
        <begin position="703"/>
        <end position="714"/>
    </location>
</feature>
<dbReference type="GO" id="GO:0030428">
    <property type="term" value="C:cell septum"/>
    <property type="evidence" value="ECO:0007669"/>
    <property type="project" value="TreeGrafter"/>
</dbReference>
<keyword evidence="8 11" id="KW-0472">Membrane</keyword>
<evidence type="ECO:0000256" key="4">
    <source>
        <dbReference type="ARBA" id="ARBA00022676"/>
    </source>
</evidence>
<evidence type="ECO:0000256" key="5">
    <source>
        <dbReference type="ARBA" id="ARBA00022679"/>
    </source>
</evidence>
<dbReference type="Proteomes" id="UP001244011">
    <property type="component" value="Unassembled WGS sequence"/>
</dbReference>
<evidence type="ECO:0000256" key="2">
    <source>
        <dbReference type="ARBA" id="ARBA00012543"/>
    </source>
</evidence>
<feature type="compositionally biased region" description="Low complexity" evidence="10">
    <location>
        <begin position="28"/>
        <end position="47"/>
    </location>
</feature>
<organism evidence="12 13">
    <name type="scientific">Phialemonium atrogriseum</name>
    <dbReference type="NCBI Taxonomy" id="1093897"/>
    <lineage>
        <taxon>Eukaryota</taxon>
        <taxon>Fungi</taxon>
        <taxon>Dikarya</taxon>
        <taxon>Ascomycota</taxon>
        <taxon>Pezizomycotina</taxon>
        <taxon>Sordariomycetes</taxon>
        <taxon>Sordariomycetidae</taxon>
        <taxon>Cephalothecales</taxon>
        <taxon>Cephalothecaceae</taxon>
        <taxon>Phialemonium</taxon>
    </lineage>
</organism>
<keyword evidence="3" id="KW-1003">Cell membrane</keyword>
<dbReference type="GO" id="GO:0006031">
    <property type="term" value="P:chitin biosynthetic process"/>
    <property type="evidence" value="ECO:0007669"/>
    <property type="project" value="TreeGrafter"/>
</dbReference>
<name>A0AAJ0FBM3_9PEZI</name>
<keyword evidence="6 11" id="KW-0812">Transmembrane</keyword>
<gene>
    <name evidence="12" type="ORF">QBC33DRAFT_500832</name>
</gene>
<evidence type="ECO:0000256" key="6">
    <source>
        <dbReference type="ARBA" id="ARBA00022692"/>
    </source>
</evidence>
<keyword evidence="7 11" id="KW-1133">Transmembrane helix</keyword>
<evidence type="ECO:0000256" key="1">
    <source>
        <dbReference type="ARBA" id="ARBA00004651"/>
    </source>
</evidence>
<dbReference type="Pfam" id="PF03142">
    <property type="entry name" value="Chitin_synth_2"/>
    <property type="match status" value="2"/>
</dbReference>
<dbReference type="GO" id="GO:0004100">
    <property type="term" value="F:chitin synthase activity"/>
    <property type="evidence" value="ECO:0007669"/>
    <property type="project" value="UniProtKB-EC"/>
</dbReference>
<dbReference type="SUPFAM" id="SSF53448">
    <property type="entry name" value="Nucleotide-diphospho-sugar transferases"/>
    <property type="match status" value="1"/>
</dbReference>
<keyword evidence="5" id="KW-0808">Transferase</keyword>
<evidence type="ECO:0000256" key="10">
    <source>
        <dbReference type="SAM" id="MobiDB-lite"/>
    </source>
</evidence>
<dbReference type="Gene3D" id="3.90.550.10">
    <property type="entry name" value="Spore Coat Polysaccharide Biosynthesis Protein SpsA, Chain A"/>
    <property type="match status" value="1"/>
</dbReference>
<evidence type="ECO:0000256" key="11">
    <source>
        <dbReference type="SAM" id="Phobius"/>
    </source>
</evidence>
<dbReference type="GO" id="GO:0031505">
    <property type="term" value="P:fungal-type cell wall organization"/>
    <property type="evidence" value="ECO:0007669"/>
    <property type="project" value="TreeGrafter"/>
</dbReference>
<keyword evidence="13" id="KW-1185">Reference proteome</keyword>